<dbReference type="InterPro" id="IPR023753">
    <property type="entry name" value="FAD/NAD-binding_dom"/>
</dbReference>
<dbReference type="RefSeq" id="WP_435368919.1">
    <property type="nucleotide sequence ID" value="NZ_BAABWU010000024.1"/>
</dbReference>
<evidence type="ECO:0000313" key="3">
    <source>
        <dbReference type="EMBL" id="GAA6198572.1"/>
    </source>
</evidence>
<evidence type="ECO:0000259" key="2">
    <source>
        <dbReference type="Pfam" id="PF07992"/>
    </source>
</evidence>
<dbReference type="Pfam" id="PF07992">
    <property type="entry name" value="Pyr_redox_2"/>
    <property type="match status" value="1"/>
</dbReference>
<dbReference type="InterPro" id="IPR036188">
    <property type="entry name" value="FAD/NAD-bd_sf"/>
</dbReference>
<sequence length="462" mass="48949">MTEALSTGVLIVGAGPAGIRAAQTCVAAGLHPIVVDEASQAGGQIYRRPASTASRSAKDRYGSEAGKALALHKCFDQMVSHGQVTHLSQSSVTAIAHQSAQVLTQGGIKVIGYENLILCTGAGDRLLPVPGWQSAGVFSLGAMQIALKTQEIALGRRLVLAGTGPLLTLVAAQLIRAGAEVAAVLDTAPMRQQVKGAWAMARARPIVTLRGAYLRAILGRRYQAGVRNLQITTNEAGPTQISWQDHRGQDRRTACDGVGLGWHLMADTQLADLAGANFCWSPEWSQWLPASDPAGRLGNGVYLAGDGLRILGADAAECAGQIAATACLEDMGRARNPRKRVHRRYARMQRFASGLAQAFQVPQELISQLPSDTVICRCEGVALGDIQAAARRVGPEINRVKSQCRIGMGRCQGRYCQFAAGRILAEMGQVGPAKIGRLRAQPPLRPLPVSAALQSESVKDPQ</sequence>
<keyword evidence="1" id="KW-0560">Oxidoreductase</keyword>
<dbReference type="Gene3D" id="3.50.50.60">
    <property type="entry name" value="FAD/NAD(P)-binding domain"/>
    <property type="match status" value="2"/>
</dbReference>
<feature type="domain" description="FAD/NAD(P)-binding" evidence="2">
    <location>
        <begin position="9"/>
        <end position="184"/>
    </location>
</feature>
<dbReference type="Proteomes" id="UP001441944">
    <property type="component" value="Unassembled WGS sequence"/>
</dbReference>
<dbReference type="PRINTS" id="PR00368">
    <property type="entry name" value="FADPNR"/>
</dbReference>
<name>A0ABQ0ARQ8_9RHOB</name>
<organism evidence="3 4">
    <name type="scientific">Pseudophaeobacter arcticus</name>
    <dbReference type="NCBI Taxonomy" id="385492"/>
    <lineage>
        <taxon>Bacteria</taxon>
        <taxon>Pseudomonadati</taxon>
        <taxon>Pseudomonadota</taxon>
        <taxon>Alphaproteobacteria</taxon>
        <taxon>Rhodobacterales</taxon>
        <taxon>Paracoccaceae</taxon>
        <taxon>Pseudophaeobacter</taxon>
    </lineage>
</organism>
<dbReference type="PANTHER" id="PTHR42949">
    <property type="entry name" value="ANAEROBIC GLYCEROL-3-PHOSPHATE DEHYDROGENASE SUBUNIT B"/>
    <property type="match status" value="1"/>
</dbReference>
<proteinExistence type="predicted"/>
<dbReference type="InterPro" id="IPR041854">
    <property type="entry name" value="BFD-like_2Fe2S-bd_dom_sf"/>
</dbReference>
<dbReference type="InterPro" id="IPR017224">
    <property type="entry name" value="Opine_Oxase_asu/HCN_bsu"/>
</dbReference>
<evidence type="ECO:0000256" key="1">
    <source>
        <dbReference type="ARBA" id="ARBA00023002"/>
    </source>
</evidence>
<accession>A0ABQ0ARQ8</accession>
<dbReference type="PRINTS" id="PR00411">
    <property type="entry name" value="PNDRDTASEI"/>
</dbReference>
<comment type="caution">
    <text evidence="3">The sequence shown here is derived from an EMBL/GenBank/DDBJ whole genome shotgun (WGS) entry which is preliminary data.</text>
</comment>
<dbReference type="PIRSF" id="PIRSF037495">
    <property type="entry name" value="Opine_OX_OoxA/HcnB"/>
    <property type="match status" value="1"/>
</dbReference>
<dbReference type="EMBL" id="BAABWU010000024">
    <property type="protein sequence ID" value="GAA6198572.1"/>
    <property type="molecule type" value="Genomic_DNA"/>
</dbReference>
<dbReference type="SUPFAM" id="SSF51905">
    <property type="entry name" value="FAD/NAD(P)-binding domain"/>
    <property type="match status" value="1"/>
</dbReference>
<gene>
    <name evidence="3" type="ORF">NBRC116598_40170</name>
</gene>
<evidence type="ECO:0000313" key="4">
    <source>
        <dbReference type="Proteomes" id="UP001441944"/>
    </source>
</evidence>
<dbReference type="CDD" id="cd19946">
    <property type="entry name" value="GlpA-like_Fer2_BFD-like"/>
    <property type="match status" value="1"/>
</dbReference>
<keyword evidence="4" id="KW-1185">Reference proteome</keyword>
<protein>
    <submittedName>
        <fullName evidence="3">FAD/NAD(P)-binding oxidoreductase</fullName>
    </submittedName>
</protein>
<dbReference type="PANTHER" id="PTHR42949:SF3">
    <property type="entry name" value="ANAEROBIC GLYCEROL-3-PHOSPHATE DEHYDROGENASE SUBUNIT B"/>
    <property type="match status" value="1"/>
</dbReference>
<dbReference type="InterPro" id="IPR051691">
    <property type="entry name" value="Metab_Enz_Cyan_OpOx_G3PDH"/>
</dbReference>
<reference evidence="3 4" key="1">
    <citation type="submission" date="2024-04" db="EMBL/GenBank/DDBJ databases">
        <title>Draft genome sequence of Pseudophaeobacter arcticus NBRC 116598.</title>
        <authorList>
            <person name="Miyakawa T."/>
            <person name="Kusuya Y."/>
            <person name="Miura T."/>
        </authorList>
    </citation>
    <scope>NUCLEOTIDE SEQUENCE [LARGE SCALE GENOMIC DNA]</scope>
    <source>
        <strain evidence="3 4">SU-CL00105</strain>
    </source>
</reference>
<dbReference type="Gene3D" id="1.10.10.1100">
    <property type="entry name" value="BFD-like [2Fe-2S]-binding domain"/>
    <property type="match status" value="1"/>
</dbReference>